<proteinExistence type="predicted"/>
<accession>A0ACB9LIW0</accession>
<evidence type="ECO:0000313" key="1">
    <source>
        <dbReference type="EMBL" id="KAI4311196.1"/>
    </source>
</evidence>
<protein>
    <submittedName>
        <fullName evidence="1">Uncharacterized protein</fullName>
    </submittedName>
</protein>
<dbReference type="Proteomes" id="UP001057402">
    <property type="component" value="Chromosome 11"/>
</dbReference>
<sequence>MTARKGRCQFRGRSKKVGLPLDSKPPGKLAVAVGGAPGRAVTEAAIRRTWWRQEVCGFAAVESWVAAGGSGWFTAVGCQGGRGDGFAAALPKGAPEEQGGSVAVPEG</sequence>
<name>A0ACB9LIW0_9MYRT</name>
<organism evidence="1 2">
    <name type="scientific">Melastoma candidum</name>
    <dbReference type="NCBI Taxonomy" id="119954"/>
    <lineage>
        <taxon>Eukaryota</taxon>
        <taxon>Viridiplantae</taxon>
        <taxon>Streptophyta</taxon>
        <taxon>Embryophyta</taxon>
        <taxon>Tracheophyta</taxon>
        <taxon>Spermatophyta</taxon>
        <taxon>Magnoliopsida</taxon>
        <taxon>eudicotyledons</taxon>
        <taxon>Gunneridae</taxon>
        <taxon>Pentapetalae</taxon>
        <taxon>rosids</taxon>
        <taxon>malvids</taxon>
        <taxon>Myrtales</taxon>
        <taxon>Melastomataceae</taxon>
        <taxon>Melastomatoideae</taxon>
        <taxon>Melastomateae</taxon>
        <taxon>Melastoma</taxon>
    </lineage>
</organism>
<reference evidence="2" key="1">
    <citation type="journal article" date="2023" name="Front. Plant Sci.">
        <title>Chromosomal-level genome assembly of Melastoma candidum provides insights into trichome evolution.</title>
        <authorList>
            <person name="Zhong Y."/>
            <person name="Wu W."/>
            <person name="Sun C."/>
            <person name="Zou P."/>
            <person name="Liu Y."/>
            <person name="Dai S."/>
            <person name="Zhou R."/>
        </authorList>
    </citation>
    <scope>NUCLEOTIDE SEQUENCE [LARGE SCALE GENOMIC DNA]</scope>
</reference>
<keyword evidence="2" id="KW-1185">Reference proteome</keyword>
<evidence type="ECO:0000313" key="2">
    <source>
        <dbReference type="Proteomes" id="UP001057402"/>
    </source>
</evidence>
<comment type="caution">
    <text evidence="1">The sequence shown here is derived from an EMBL/GenBank/DDBJ whole genome shotgun (WGS) entry which is preliminary data.</text>
</comment>
<gene>
    <name evidence="1" type="ORF">MLD38_036109</name>
</gene>
<dbReference type="EMBL" id="CM042890">
    <property type="protein sequence ID" value="KAI4311196.1"/>
    <property type="molecule type" value="Genomic_DNA"/>
</dbReference>